<dbReference type="PANTHER" id="PTHR34219">
    <property type="entry name" value="IRON-REGULATED INNER MEMBRANE PROTEIN-RELATED"/>
    <property type="match status" value="1"/>
</dbReference>
<keyword evidence="3" id="KW-1185">Reference proteome</keyword>
<feature type="transmembrane region" description="Helical" evidence="1">
    <location>
        <begin position="255"/>
        <end position="275"/>
    </location>
</feature>
<name>A0A422QPC6_9BURK</name>
<organism evidence="2 3">
    <name type="scientific">Massilia aurea</name>
    <dbReference type="NCBI Taxonomy" id="373040"/>
    <lineage>
        <taxon>Bacteria</taxon>
        <taxon>Pseudomonadati</taxon>
        <taxon>Pseudomonadota</taxon>
        <taxon>Betaproteobacteria</taxon>
        <taxon>Burkholderiales</taxon>
        <taxon>Oxalobacteraceae</taxon>
        <taxon>Telluria group</taxon>
        <taxon>Massilia</taxon>
    </lineage>
</organism>
<evidence type="ECO:0000313" key="3">
    <source>
        <dbReference type="Proteomes" id="UP000283254"/>
    </source>
</evidence>
<dbReference type="EMBL" id="JSAB01000045">
    <property type="protein sequence ID" value="RNF31826.1"/>
    <property type="molecule type" value="Genomic_DNA"/>
</dbReference>
<dbReference type="Pfam" id="PF03929">
    <property type="entry name" value="PepSY_TM"/>
    <property type="match status" value="1"/>
</dbReference>
<dbReference type="AlphaFoldDB" id="A0A422QPC6"/>
<keyword evidence="1" id="KW-0812">Transmembrane</keyword>
<feature type="transmembrane region" description="Helical" evidence="1">
    <location>
        <begin position="448"/>
        <end position="472"/>
    </location>
</feature>
<dbReference type="OrthoDB" id="9760788at2"/>
<gene>
    <name evidence="2" type="ORF">NM04_05090</name>
</gene>
<keyword evidence="1" id="KW-1133">Transmembrane helix</keyword>
<dbReference type="RefSeq" id="WP_123068463.1">
    <property type="nucleotide sequence ID" value="NZ_JSAB01000045.1"/>
</dbReference>
<evidence type="ECO:0008006" key="4">
    <source>
        <dbReference type="Google" id="ProtNLM"/>
    </source>
</evidence>
<evidence type="ECO:0000256" key="1">
    <source>
        <dbReference type="SAM" id="Phobius"/>
    </source>
</evidence>
<sequence>MVSWKRQLYWWHRWLGIAIGLLVLLWFGSGIVMMYVPYPELTERERMGWLAPLDPDRVQVTAAEAWTEGGTESAAPDAVRLNTVAGRPAWHFQHERTWHSVWADSGAPLEVNYLIVSSSARSAAPDARSLAVDKIELDQWTFGAVRAHRPLYRVAADDDAGSVLYVSGRTGELVRDTTRSERAWNWVGSVIHWVYVTPLRKHNEAWRQAVMWTSGVAMVLAVTGMVISILRLRVRRRYAGGQMSPYTGWKAWHRWLGLGIGALVITWLFSGWLSVGPFGFPSGGGVTAHDRQAFAGGALDSDDLALDAAALLRAHPGTLELEWRRVGGKLYLSALGRQGRKLVDTRDSAAVPGVPHDALLHAAQAIRPRAPMQAELLTGPDDYYYSHHREAAFPVLRARFDLPEAPVFYIDPAQGRLAGYVDRDKRWDRWLFNGLHQLDFAFLRTRPLWDVVVIVLCVLGFALTFSGLVLGWRRLTKG</sequence>
<keyword evidence="1" id="KW-0472">Membrane</keyword>
<reference evidence="2" key="1">
    <citation type="submission" date="2014-10" db="EMBL/GenBank/DDBJ databases">
        <title>Massilia sp. genome.</title>
        <authorList>
            <person name="Xu B."/>
            <person name="Dai L."/>
            <person name="Huang Z."/>
        </authorList>
    </citation>
    <scope>NUCLEOTIDE SEQUENCE [LARGE SCALE GENOMIC DNA]</scope>
    <source>
        <strain evidence="2">CFS-1</strain>
    </source>
</reference>
<feature type="transmembrane region" description="Helical" evidence="1">
    <location>
        <begin position="211"/>
        <end position="234"/>
    </location>
</feature>
<accession>A0A422QPC6</accession>
<feature type="transmembrane region" description="Helical" evidence="1">
    <location>
        <begin position="14"/>
        <end position="36"/>
    </location>
</feature>
<protein>
    <recommendedName>
        <fullName evidence="4">Peptidase</fullName>
    </recommendedName>
</protein>
<evidence type="ECO:0000313" key="2">
    <source>
        <dbReference type="EMBL" id="RNF31826.1"/>
    </source>
</evidence>
<dbReference type="PANTHER" id="PTHR34219:SF6">
    <property type="entry name" value="BLR3280 PROTEIN"/>
    <property type="match status" value="1"/>
</dbReference>
<dbReference type="Proteomes" id="UP000283254">
    <property type="component" value="Unassembled WGS sequence"/>
</dbReference>
<proteinExistence type="predicted"/>
<comment type="caution">
    <text evidence="2">The sequence shown here is derived from an EMBL/GenBank/DDBJ whole genome shotgun (WGS) entry which is preliminary data.</text>
</comment>
<dbReference type="InterPro" id="IPR005625">
    <property type="entry name" value="PepSY-ass_TM"/>
</dbReference>